<organism evidence="1 2">
    <name type="scientific">Aspergillus coremiiformis</name>
    <dbReference type="NCBI Taxonomy" id="138285"/>
    <lineage>
        <taxon>Eukaryota</taxon>
        <taxon>Fungi</taxon>
        <taxon>Dikarya</taxon>
        <taxon>Ascomycota</taxon>
        <taxon>Pezizomycotina</taxon>
        <taxon>Eurotiomycetes</taxon>
        <taxon>Eurotiomycetidae</taxon>
        <taxon>Eurotiales</taxon>
        <taxon>Aspergillaceae</taxon>
        <taxon>Aspergillus</taxon>
        <taxon>Aspergillus subgen. Circumdati</taxon>
    </lineage>
</organism>
<dbReference type="OrthoDB" id="2283785at2759"/>
<evidence type="ECO:0000313" key="1">
    <source>
        <dbReference type="EMBL" id="KAE8352512.1"/>
    </source>
</evidence>
<dbReference type="Proteomes" id="UP000327118">
    <property type="component" value="Unassembled WGS sequence"/>
</dbReference>
<evidence type="ECO:0000313" key="2">
    <source>
        <dbReference type="Proteomes" id="UP000327118"/>
    </source>
</evidence>
<evidence type="ECO:0008006" key="3">
    <source>
        <dbReference type="Google" id="ProtNLM"/>
    </source>
</evidence>
<keyword evidence="2" id="KW-1185">Reference proteome</keyword>
<reference evidence="2" key="1">
    <citation type="submission" date="2019-04" db="EMBL/GenBank/DDBJ databases">
        <title>Friends and foes A comparative genomics studyof 23 Aspergillus species from section Flavi.</title>
        <authorList>
            <consortium name="DOE Joint Genome Institute"/>
            <person name="Kjaerbolling I."/>
            <person name="Vesth T."/>
            <person name="Frisvad J.C."/>
            <person name="Nybo J.L."/>
            <person name="Theobald S."/>
            <person name="Kildgaard S."/>
            <person name="Isbrandt T."/>
            <person name="Kuo A."/>
            <person name="Sato A."/>
            <person name="Lyhne E.K."/>
            <person name="Kogle M.E."/>
            <person name="Wiebenga A."/>
            <person name="Kun R.S."/>
            <person name="Lubbers R.J."/>
            <person name="Makela M.R."/>
            <person name="Barry K."/>
            <person name="Chovatia M."/>
            <person name="Clum A."/>
            <person name="Daum C."/>
            <person name="Haridas S."/>
            <person name="He G."/>
            <person name="LaButti K."/>
            <person name="Lipzen A."/>
            <person name="Mondo S."/>
            <person name="Riley R."/>
            <person name="Salamov A."/>
            <person name="Simmons B.A."/>
            <person name="Magnuson J.K."/>
            <person name="Henrissat B."/>
            <person name="Mortensen U.H."/>
            <person name="Larsen T.O."/>
            <person name="Devries R.P."/>
            <person name="Grigoriev I.V."/>
            <person name="Machida M."/>
            <person name="Baker S.E."/>
            <person name="Andersen M.R."/>
        </authorList>
    </citation>
    <scope>NUCLEOTIDE SEQUENCE [LARGE SCALE GENOMIC DNA]</scope>
    <source>
        <strain evidence="2">CBS 553.77</strain>
    </source>
</reference>
<dbReference type="EMBL" id="ML739128">
    <property type="protein sequence ID" value="KAE8352512.1"/>
    <property type="molecule type" value="Genomic_DNA"/>
</dbReference>
<name>A0A5N6Z4B3_9EURO</name>
<accession>A0A5N6Z4B3</accession>
<gene>
    <name evidence="1" type="ORF">BDV28DRAFT_148971</name>
</gene>
<protein>
    <recommendedName>
        <fullName evidence="3">Arrestin-like N-terminal domain-containing protein</fullName>
    </recommendedName>
</protein>
<proteinExistence type="predicted"/>
<sequence length="591" mass="66086">MPLAKSHNVGEIPHAGKDLSIFLAFTIDQGTRGTRRTIPRRYPISPRAERWRIQADQFFPKVVRVEGTPDGDLSDPQRSFVPGTFLVPKDGGSELLESFQRDIQTEFNIIASPSDRPRHATAEESQFPVQTSRDNASQHEFNASFYQPRTSSGYYTAIIINITYNPTVEPPSVGPYRLPPESPGLPPMAVNLEILFSNTERWASSGHGDNHELPVFVSGQGIQGTIVVSRNDRRVPVSGMVTVAVEGTLYNHVDAMGESSTTLYHTCSVQQIINLSAVYPSQQIISHANQRYNFHFVVPNKIAGAVPRKYGQQIPSSMQIHFSQTSDHGAVAYCKGTCSIDYRIRARFITDDNYVIEKTRPFTLWTSQGRQPPVCTEDFPGEYRLSSFKTLRNPFFQPTGRLLVDSDEPLPLEFSPEKEGAATVVRVRLLYESLKDVDVGARLSPPRFSALVRFHLQASTFISIEPQRRSPATCDAPGFPLTFETRKSYPSQVRKLRFDRLELATGPVWESEADLTLLYDNPAGLTPSFSSLLVSRRYSLKIYMIISGHGHTALKLELPIQVVYTGSTFLQSDEIPSSNDPREEMPPAYSP</sequence>
<dbReference type="AlphaFoldDB" id="A0A5N6Z4B3"/>